<keyword evidence="6" id="KW-1133">Transmembrane helix</keyword>
<reference evidence="9" key="1">
    <citation type="journal article" date="2019" name="Int. J. Syst. Evol. Microbiol.">
        <title>The Global Catalogue of Microorganisms (GCM) 10K type strain sequencing project: providing services to taxonomists for standard genome sequencing and annotation.</title>
        <authorList>
            <consortium name="The Broad Institute Genomics Platform"/>
            <consortium name="The Broad Institute Genome Sequencing Center for Infectious Disease"/>
            <person name="Wu L."/>
            <person name="Ma J."/>
        </authorList>
    </citation>
    <scope>NUCLEOTIDE SEQUENCE [LARGE SCALE GENOMIC DNA]</scope>
    <source>
        <strain evidence="9">NBRC 15640</strain>
    </source>
</reference>
<dbReference type="AlphaFoldDB" id="A0AAV5NZG4"/>
<keyword evidence="2" id="KW-1003">Cell membrane</keyword>
<feature type="domain" description="Glycosyltransferase 2-like" evidence="7">
    <location>
        <begin position="9"/>
        <end position="167"/>
    </location>
</feature>
<accession>A0AAV5NZG4</accession>
<dbReference type="Proteomes" id="UP001156690">
    <property type="component" value="Unassembled WGS sequence"/>
</dbReference>
<dbReference type="EMBL" id="BSNX01000075">
    <property type="protein sequence ID" value="GLQ75762.1"/>
    <property type="molecule type" value="Genomic_DNA"/>
</dbReference>
<name>A0AAV5NZG4_9VIBR</name>
<evidence type="ECO:0000256" key="5">
    <source>
        <dbReference type="ARBA" id="ARBA00023136"/>
    </source>
</evidence>
<evidence type="ECO:0000256" key="6">
    <source>
        <dbReference type="SAM" id="Phobius"/>
    </source>
</evidence>
<dbReference type="GO" id="GO:0005886">
    <property type="term" value="C:plasma membrane"/>
    <property type="evidence" value="ECO:0007669"/>
    <property type="project" value="UniProtKB-SubCell"/>
</dbReference>
<comment type="subcellular location">
    <subcellularLocation>
        <location evidence="1">Cell membrane</location>
    </subcellularLocation>
</comment>
<evidence type="ECO:0000313" key="9">
    <source>
        <dbReference type="Proteomes" id="UP001156690"/>
    </source>
</evidence>
<dbReference type="PANTHER" id="PTHR43646:SF2">
    <property type="entry name" value="GLYCOSYLTRANSFERASE 2-LIKE DOMAIN-CONTAINING PROTEIN"/>
    <property type="match status" value="1"/>
</dbReference>
<keyword evidence="5 6" id="KW-0472">Membrane</keyword>
<evidence type="ECO:0000256" key="4">
    <source>
        <dbReference type="ARBA" id="ARBA00022679"/>
    </source>
</evidence>
<organism evidence="8 9">
    <name type="scientific">Vibrio penaeicida</name>
    <dbReference type="NCBI Taxonomy" id="104609"/>
    <lineage>
        <taxon>Bacteria</taxon>
        <taxon>Pseudomonadati</taxon>
        <taxon>Pseudomonadota</taxon>
        <taxon>Gammaproteobacteria</taxon>
        <taxon>Vibrionales</taxon>
        <taxon>Vibrionaceae</taxon>
        <taxon>Vibrio</taxon>
    </lineage>
</organism>
<evidence type="ECO:0000256" key="3">
    <source>
        <dbReference type="ARBA" id="ARBA00022676"/>
    </source>
</evidence>
<evidence type="ECO:0000256" key="1">
    <source>
        <dbReference type="ARBA" id="ARBA00004236"/>
    </source>
</evidence>
<keyword evidence="3" id="KW-0328">Glycosyltransferase</keyword>
<dbReference type="Gene3D" id="3.90.550.10">
    <property type="entry name" value="Spore Coat Polysaccharide Biosynthesis Protein SpsA, Chain A"/>
    <property type="match status" value="1"/>
</dbReference>
<dbReference type="InterPro" id="IPR029044">
    <property type="entry name" value="Nucleotide-diphossugar_trans"/>
</dbReference>
<dbReference type="GO" id="GO:0016757">
    <property type="term" value="F:glycosyltransferase activity"/>
    <property type="evidence" value="ECO:0007669"/>
    <property type="project" value="UniProtKB-KW"/>
</dbReference>
<evidence type="ECO:0000313" key="8">
    <source>
        <dbReference type="EMBL" id="GLQ75762.1"/>
    </source>
</evidence>
<sequence>MRDISVKLSIIIPSYQSQKNLRRNLSALAQQLDHVNAEVIVVDCSPNDDVDKICAQFSFVRLLKEQRRFNPGGGRNIGARAASGEYLVFADADVVLDEKALVSVVRHAKGGEKIFGGALELDKSNKVTLTSYIEHYYFNHESQASRTPSRRANLSSALLIFEKTLFEEIGGFRDIPRMQDTELTERLVRKGYTLYFFPDVIGYQIQDSPFKKVIKKIYITGNNLFFLRYQDKGIRWLLALLLPFIMLAKITRINLRNLKYAFSPMMLFVLCPVMYVCGLAWMMGFYKGIFVSDGIAEGR</sequence>
<keyword evidence="6" id="KW-0812">Transmembrane</keyword>
<keyword evidence="4" id="KW-0808">Transferase</keyword>
<protein>
    <recommendedName>
        <fullName evidence="7">Glycosyltransferase 2-like domain-containing protein</fullName>
    </recommendedName>
</protein>
<proteinExistence type="predicted"/>
<dbReference type="SUPFAM" id="SSF53448">
    <property type="entry name" value="Nucleotide-diphospho-sugar transferases"/>
    <property type="match status" value="1"/>
</dbReference>
<feature type="transmembrane region" description="Helical" evidence="6">
    <location>
        <begin position="261"/>
        <end position="282"/>
    </location>
</feature>
<dbReference type="PANTHER" id="PTHR43646">
    <property type="entry name" value="GLYCOSYLTRANSFERASE"/>
    <property type="match status" value="1"/>
</dbReference>
<keyword evidence="9" id="KW-1185">Reference proteome</keyword>
<dbReference type="InterPro" id="IPR001173">
    <property type="entry name" value="Glyco_trans_2-like"/>
</dbReference>
<comment type="caution">
    <text evidence="8">The sequence shown here is derived from an EMBL/GenBank/DDBJ whole genome shotgun (WGS) entry which is preliminary data.</text>
</comment>
<evidence type="ECO:0000256" key="2">
    <source>
        <dbReference type="ARBA" id="ARBA00022475"/>
    </source>
</evidence>
<gene>
    <name evidence="8" type="ORF">GCM10007932_51250</name>
</gene>
<feature type="transmembrane region" description="Helical" evidence="6">
    <location>
        <begin position="236"/>
        <end position="255"/>
    </location>
</feature>
<dbReference type="Pfam" id="PF00535">
    <property type="entry name" value="Glycos_transf_2"/>
    <property type="match status" value="1"/>
</dbReference>
<evidence type="ECO:0000259" key="7">
    <source>
        <dbReference type="Pfam" id="PF00535"/>
    </source>
</evidence>